<evidence type="ECO:0000313" key="1">
    <source>
        <dbReference type="EMBL" id="UUY01729.1"/>
    </source>
</evidence>
<organism evidence="1 2">
    <name type="scientific">Svornostia abyssi</name>
    <dbReference type="NCBI Taxonomy" id="2898438"/>
    <lineage>
        <taxon>Bacteria</taxon>
        <taxon>Bacillati</taxon>
        <taxon>Actinomycetota</taxon>
        <taxon>Thermoleophilia</taxon>
        <taxon>Solirubrobacterales</taxon>
        <taxon>Baekduiaceae</taxon>
        <taxon>Svornostia</taxon>
    </lineage>
</organism>
<evidence type="ECO:0008006" key="3">
    <source>
        <dbReference type="Google" id="ProtNLM"/>
    </source>
</evidence>
<name>A0ABY5PAN8_9ACTN</name>
<evidence type="ECO:0000313" key="2">
    <source>
        <dbReference type="Proteomes" id="UP001058860"/>
    </source>
</evidence>
<dbReference type="Proteomes" id="UP001058860">
    <property type="component" value="Chromosome"/>
</dbReference>
<proteinExistence type="predicted"/>
<accession>A0ABY5PAN8</accession>
<dbReference type="EMBL" id="CP088295">
    <property type="protein sequence ID" value="UUY01729.1"/>
    <property type="molecule type" value="Genomic_DNA"/>
</dbReference>
<protein>
    <recommendedName>
        <fullName evidence="3">HEPN AbiU2-like domain-containing protein</fullName>
    </recommendedName>
</protein>
<keyword evidence="2" id="KW-1185">Reference proteome</keyword>
<dbReference type="RefSeq" id="WP_353862278.1">
    <property type="nucleotide sequence ID" value="NZ_CP088295.1"/>
</dbReference>
<reference evidence="2" key="1">
    <citation type="submission" date="2021-11" db="EMBL/GenBank/DDBJ databases">
        <title>Cultivation dependent microbiological survey of springs from the worlds oldest radium mine currently devoted to the extraction of radon-saturated water.</title>
        <authorList>
            <person name="Kapinusova G."/>
            <person name="Smrhova T."/>
            <person name="Strejcek M."/>
            <person name="Suman J."/>
            <person name="Jani K."/>
            <person name="Pajer P."/>
            <person name="Uhlik O."/>
        </authorList>
    </citation>
    <scope>NUCLEOTIDE SEQUENCE [LARGE SCALE GENOMIC DNA]</scope>
    <source>
        <strain evidence="2">J379</strain>
    </source>
</reference>
<gene>
    <name evidence="1" type="ORF">LRS13_13455</name>
</gene>
<sequence>MERLTFKMREAFPPDDPIAGWVMNLSIALGDLRIVAKYATREEQLAHERIYFVRIFASHLREISKLLVLDYNKRQDVRDFVAGMPQAAQDARDEADRLLHAAFGLRPDVVVWEDVKRLRDDTFHYVSDRDSQARLVEAMRTVADMRGGEMESSYVLDDNGWLRAEYADLVAANRMHPFPQEHEDDTELPVTLELHEAIIKLNGYVATFIQAAEAHYLLDVLPAGVVDHHHE</sequence>